<gene>
    <name evidence="4" type="primary">egtD</name>
    <name evidence="4" type="ORF">HJG54_24210</name>
</gene>
<dbReference type="EMBL" id="CP053586">
    <property type="protein sequence ID" value="WNZ25634.1"/>
    <property type="molecule type" value="Genomic_DNA"/>
</dbReference>
<proteinExistence type="predicted"/>
<feature type="domain" description="Histidine-specific methyltransferase SAM-dependent" evidence="3">
    <location>
        <begin position="23"/>
        <end position="322"/>
    </location>
</feature>
<dbReference type="RefSeq" id="WP_316431793.1">
    <property type="nucleotide sequence ID" value="NZ_CP053586.1"/>
</dbReference>
<dbReference type="SUPFAM" id="SSF53335">
    <property type="entry name" value="S-adenosyl-L-methionine-dependent methyltransferases"/>
    <property type="match status" value="1"/>
</dbReference>
<dbReference type="InterPro" id="IPR051128">
    <property type="entry name" value="EgtD_Methyltrsf_superfamily"/>
</dbReference>
<dbReference type="PIRSF" id="PIRSF018005">
    <property type="entry name" value="UCP018005"/>
    <property type="match status" value="1"/>
</dbReference>
<keyword evidence="2 4" id="KW-0808">Transferase</keyword>
<reference evidence="4" key="1">
    <citation type="submission" date="2020-05" db="EMBL/GenBank/DDBJ databases">
        <authorList>
            <person name="Zhu T."/>
            <person name="Keshari N."/>
            <person name="Lu X."/>
        </authorList>
    </citation>
    <scope>NUCLEOTIDE SEQUENCE</scope>
    <source>
        <strain evidence="4">NK1-12</strain>
    </source>
</reference>
<dbReference type="AlphaFoldDB" id="A0AA97AIJ9"/>
<dbReference type="NCBIfam" id="TIGR03438">
    <property type="entry name" value="egtD_ergothio"/>
    <property type="match status" value="1"/>
</dbReference>
<evidence type="ECO:0000313" key="4">
    <source>
        <dbReference type="EMBL" id="WNZ25634.1"/>
    </source>
</evidence>
<dbReference type="EC" id="2.1.1.44" evidence="4"/>
<dbReference type="InterPro" id="IPR035094">
    <property type="entry name" value="EgtD"/>
</dbReference>
<accession>A0AA97AIJ9</accession>
<dbReference type="PANTHER" id="PTHR43397">
    <property type="entry name" value="ERGOTHIONEINE BIOSYNTHESIS PROTEIN 1"/>
    <property type="match status" value="1"/>
</dbReference>
<dbReference type="GO" id="GO:0052706">
    <property type="term" value="F:L-histidine N(alpha)-methyltransferase activity"/>
    <property type="evidence" value="ECO:0007669"/>
    <property type="project" value="UniProtKB-EC"/>
</dbReference>
<name>A0AA97AIJ9_9CYAN</name>
<organism evidence="4">
    <name type="scientific">Leptolyngbya sp. NK1-12</name>
    <dbReference type="NCBI Taxonomy" id="2547451"/>
    <lineage>
        <taxon>Bacteria</taxon>
        <taxon>Bacillati</taxon>
        <taxon>Cyanobacteriota</taxon>
        <taxon>Cyanophyceae</taxon>
        <taxon>Leptolyngbyales</taxon>
        <taxon>Leptolyngbyaceae</taxon>
        <taxon>Leptolyngbya group</taxon>
        <taxon>Leptolyngbya</taxon>
    </lineage>
</organism>
<protein>
    <submittedName>
        <fullName evidence="4">L-histidine N(Alpha)-methyltransferase</fullName>
        <ecNumber evidence="4">2.1.1.44</ecNumber>
    </submittedName>
</protein>
<evidence type="ECO:0000259" key="3">
    <source>
        <dbReference type="Pfam" id="PF10017"/>
    </source>
</evidence>
<dbReference type="InterPro" id="IPR017804">
    <property type="entry name" value="MeTrfase_EgtD-like"/>
</dbReference>
<dbReference type="GO" id="GO:0032259">
    <property type="term" value="P:methylation"/>
    <property type="evidence" value="ECO:0007669"/>
    <property type="project" value="UniProtKB-KW"/>
</dbReference>
<sequence length="325" mass="36360">MTATLNLKSPVVLYDLHPPLDDFRAEVLQGLRQPQKTFPPKFLYDKRGAELFDAICTLDEYYLTRTEISILQDNAAAIAMLIGDGVLIEFGSGSSQKVRILLDAMPQLATYLGLDISKQHLQESCNRLVADYPGLEAIAVCTDYTQPIALPDIPALRHKHKVGFFPGSSIGNLEPAEVVQFLRNVSVLLEPHGDLLIGVDLKKSKEILEPAYDDALGISAAFALNALVRMNRELGSDFDLNNFTYTAVYNPIGRIEMYIISLMDQTIHLGDQELEFRAGERLRTEHSYKYTVEEFQMLAAAAGYGVKSVWTDPEHLFSLHYLHLI</sequence>
<keyword evidence="1 4" id="KW-0489">Methyltransferase</keyword>
<dbReference type="InterPro" id="IPR029063">
    <property type="entry name" value="SAM-dependent_MTases_sf"/>
</dbReference>
<dbReference type="PANTHER" id="PTHR43397:SF1">
    <property type="entry name" value="ERGOTHIONEINE BIOSYNTHESIS PROTEIN 1"/>
    <property type="match status" value="1"/>
</dbReference>
<evidence type="ECO:0000256" key="2">
    <source>
        <dbReference type="ARBA" id="ARBA00022679"/>
    </source>
</evidence>
<dbReference type="Pfam" id="PF10017">
    <property type="entry name" value="Methyltransf_33"/>
    <property type="match status" value="1"/>
</dbReference>
<evidence type="ECO:0000256" key="1">
    <source>
        <dbReference type="ARBA" id="ARBA00022603"/>
    </source>
</evidence>
<dbReference type="InterPro" id="IPR019257">
    <property type="entry name" value="MeTrfase_dom"/>
</dbReference>
<dbReference type="Gene3D" id="3.40.50.150">
    <property type="entry name" value="Vaccinia Virus protein VP39"/>
    <property type="match status" value="1"/>
</dbReference>